<protein>
    <recommendedName>
        <fullName evidence="4">DUF5666 domain-containing protein</fullName>
    </recommendedName>
</protein>
<name>A0A1F7JBF7_9BACT</name>
<dbReference type="STRING" id="1802069.A2970_01925"/>
<reference evidence="2 3" key="1">
    <citation type="journal article" date="2016" name="Nat. Commun.">
        <title>Thousands of microbial genomes shed light on interconnected biogeochemical processes in an aquifer system.</title>
        <authorList>
            <person name="Anantharaman K."/>
            <person name="Brown C.T."/>
            <person name="Hug L.A."/>
            <person name="Sharon I."/>
            <person name="Castelle C.J."/>
            <person name="Probst A.J."/>
            <person name="Thomas B.C."/>
            <person name="Singh A."/>
            <person name="Wilkins M.J."/>
            <person name="Karaoz U."/>
            <person name="Brodie E.L."/>
            <person name="Williams K.H."/>
            <person name="Hubbard S.S."/>
            <person name="Banfield J.F."/>
        </authorList>
    </citation>
    <scope>NUCLEOTIDE SEQUENCE [LARGE SCALE GENOMIC DNA]</scope>
</reference>
<evidence type="ECO:0008006" key="4">
    <source>
        <dbReference type="Google" id="ProtNLM"/>
    </source>
</evidence>
<accession>A0A1F7JBF7</accession>
<proteinExistence type="predicted"/>
<organism evidence="2 3">
    <name type="scientific">Candidatus Roizmanbacteria bacterium RIFCSPLOWO2_01_FULL_44_13</name>
    <dbReference type="NCBI Taxonomy" id="1802069"/>
    <lineage>
        <taxon>Bacteria</taxon>
        <taxon>Candidatus Roizmaniibacteriota</taxon>
    </lineage>
</organism>
<dbReference type="EMBL" id="MGAT01000009">
    <property type="protein sequence ID" value="OGK52941.1"/>
    <property type="molecule type" value="Genomic_DNA"/>
</dbReference>
<dbReference type="AlphaFoldDB" id="A0A1F7JBF7"/>
<feature type="signal peptide" evidence="1">
    <location>
        <begin position="1"/>
        <end position="21"/>
    </location>
</feature>
<keyword evidence="1" id="KW-0732">Signal</keyword>
<dbReference type="Proteomes" id="UP000178857">
    <property type="component" value="Unassembled WGS sequence"/>
</dbReference>
<gene>
    <name evidence="2" type="ORF">A2970_01925</name>
</gene>
<evidence type="ECO:0000313" key="2">
    <source>
        <dbReference type="EMBL" id="OGK52941.1"/>
    </source>
</evidence>
<evidence type="ECO:0000256" key="1">
    <source>
        <dbReference type="SAM" id="SignalP"/>
    </source>
</evidence>
<comment type="caution">
    <text evidence="2">The sequence shown here is derived from an EMBL/GenBank/DDBJ whole genome shotgun (WGS) entry which is preliminary data.</text>
</comment>
<evidence type="ECO:0000313" key="3">
    <source>
        <dbReference type="Proteomes" id="UP000178857"/>
    </source>
</evidence>
<sequence length="226" mass="25163">MKKILAYLIILLALVSSALFATSSVFSQEATDESAIDILKEKVADKVEELRQKNNKAISGFVQSNENNVIKIKTNAAEEYQVKLDPDLTKYFQIAGTTKKEIKSENIIADDYIIVTGVVTDKTISANAVFVDENFLVLIGRVSEVDKDNFSITVVTTAKEEITLDIETATKQSIVNIETVEIESTGFSKIKEGDTIHFVVKKTPEITDNTYTAKKLLLIPQEYFIK</sequence>
<feature type="chain" id="PRO_5009529433" description="DUF5666 domain-containing protein" evidence="1">
    <location>
        <begin position="22"/>
        <end position="226"/>
    </location>
</feature>